<proteinExistence type="predicted"/>
<reference evidence="1 2" key="1">
    <citation type="journal article" date="2023" name="Science">
        <title>Complex scaffold remodeling in plant triterpene biosynthesis.</title>
        <authorList>
            <person name="De La Pena R."/>
            <person name="Hodgson H."/>
            <person name="Liu J.C."/>
            <person name="Stephenson M.J."/>
            <person name="Martin A.C."/>
            <person name="Owen C."/>
            <person name="Harkess A."/>
            <person name="Leebens-Mack J."/>
            <person name="Jimenez L.E."/>
            <person name="Osbourn A."/>
            <person name="Sattely E.S."/>
        </authorList>
    </citation>
    <scope>NUCLEOTIDE SEQUENCE [LARGE SCALE GENOMIC DNA]</scope>
    <source>
        <strain evidence="2">cv. JPN11</strain>
        <tissue evidence="1">Leaf</tissue>
    </source>
</reference>
<comment type="caution">
    <text evidence="1">The sequence shown here is derived from an EMBL/GenBank/DDBJ whole genome shotgun (WGS) entry which is preliminary data.</text>
</comment>
<name>A0ACC1X781_MELAZ</name>
<keyword evidence="2" id="KW-1185">Reference proteome</keyword>
<protein>
    <submittedName>
        <fullName evidence="1">Argonaute family protein</fullName>
    </submittedName>
</protein>
<organism evidence="1 2">
    <name type="scientific">Melia azedarach</name>
    <name type="common">Chinaberry tree</name>
    <dbReference type="NCBI Taxonomy" id="155640"/>
    <lineage>
        <taxon>Eukaryota</taxon>
        <taxon>Viridiplantae</taxon>
        <taxon>Streptophyta</taxon>
        <taxon>Embryophyta</taxon>
        <taxon>Tracheophyta</taxon>
        <taxon>Spermatophyta</taxon>
        <taxon>Magnoliopsida</taxon>
        <taxon>eudicotyledons</taxon>
        <taxon>Gunneridae</taxon>
        <taxon>Pentapetalae</taxon>
        <taxon>rosids</taxon>
        <taxon>malvids</taxon>
        <taxon>Sapindales</taxon>
        <taxon>Meliaceae</taxon>
        <taxon>Melia</taxon>
    </lineage>
</organism>
<evidence type="ECO:0000313" key="2">
    <source>
        <dbReference type="Proteomes" id="UP001164539"/>
    </source>
</evidence>
<gene>
    <name evidence="1" type="ORF">OWV82_020421</name>
</gene>
<dbReference type="EMBL" id="CM051404">
    <property type="protein sequence ID" value="KAJ4706812.1"/>
    <property type="molecule type" value="Genomic_DNA"/>
</dbReference>
<dbReference type="Proteomes" id="UP001164539">
    <property type="component" value="Chromosome 11"/>
</dbReference>
<accession>A0ACC1X781</accession>
<sequence>MLFFSGLPSDRVQRDAALVRYAHLAAAQISQFMNLDDFSETSTSHGGLTSSGHCPCNQVASVAPSCGCVFLLKLASPKQSNIRLDYCFPIKLGATGRLFMSRPQLCCFVL</sequence>
<evidence type="ECO:0000313" key="1">
    <source>
        <dbReference type="EMBL" id="KAJ4706812.1"/>
    </source>
</evidence>